<organism evidence="8 9">
    <name type="scientific">Leptolyngbya cf. ectocarpi LEGE 11479</name>
    <dbReference type="NCBI Taxonomy" id="1828722"/>
    <lineage>
        <taxon>Bacteria</taxon>
        <taxon>Bacillati</taxon>
        <taxon>Cyanobacteriota</taxon>
        <taxon>Cyanophyceae</taxon>
        <taxon>Leptolyngbyales</taxon>
        <taxon>Leptolyngbyaceae</taxon>
        <taxon>Leptolyngbya group</taxon>
        <taxon>Leptolyngbya</taxon>
    </lineage>
</organism>
<evidence type="ECO:0000256" key="2">
    <source>
        <dbReference type="ARBA" id="ARBA00007362"/>
    </source>
</evidence>
<feature type="transmembrane region" description="Helical" evidence="6">
    <location>
        <begin position="101"/>
        <end position="122"/>
    </location>
</feature>
<keyword evidence="4 6" id="KW-1133">Transmembrane helix</keyword>
<feature type="transmembrane region" description="Helical" evidence="6">
    <location>
        <begin position="220"/>
        <end position="241"/>
    </location>
</feature>
<dbReference type="EMBL" id="JADEXP010000287">
    <property type="protein sequence ID" value="MBE9069532.1"/>
    <property type="molecule type" value="Genomic_DNA"/>
</dbReference>
<dbReference type="SUPFAM" id="SSF103481">
    <property type="entry name" value="Multidrug resistance efflux transporter EmrE"/>
    <property type="match status" value="2"/>
</dbReference>
<proteinExistence type="inferred from homology"/>
<dbReference type="Gene3D" id="1.10.3730.20">
    <property type="match status" value="1"/>
</dbReference>
<evidence type="ECO:0000256" key="5">
    <source>
        <dbReference type="ARBA" id="ARBA00023136"/>
    </source>
</evidence>
<dbReference type="InterPro" id="IPR037185">
    <property type="entry name" value="EmrE-like"/>
</dbReference>
<dbReference type="Pfam" id="PF00892">
    <property type="entry name" value="EamA"/>
    <property type="match status" value="2"/>
</dbReference>
<comment type="caution">
    <text evidence="8">The sequence shown here is derived from an EMBL/GenBank/DDBJ whole genome shotgun (WGS) entry which is preliminary data.</text>
</comment>
<dbReference type="GO" id="GO:0016020">
    <property type="term" value="C:membrane"/>
    <property type="evidence" value="ECO:0007669"/>
    <property type="project" value="UniProtKB-SubCell"/>
</dbReference>
<feature type="transmembrane region" description="Helical" evidence="6">
    <location>
        <begin position="129"/>
        <end position="152"/>
    </location>
</feature>
<dbReference type="InterPro" id="IPR050638">
    <property type="entry name" value="AA-Vitamin_Transporters"/>
</dbReference>
<dbReference type="InterPro" id="IPR000620">
    <property type="entry name" value="EamA_dom"/>
</dbReference>
<feature type="transmembrane region" description="Helical" evidence="6">
    <location>
        <begin position="276"/>
        <end position="293"/>
    </location>
</feature>
<dbReference type="PANTHER" id="PTHR32322">
    <property type="entry name" value="INNER MEMBRANE TRANSPORTER"/>
    <property type="match status" value="1"/>
</dbReference>
<comment type="subcellular location">
    <subcellularLocation>
        <location evidence="1">Membrane</location>
        <topology evidence="1">Multi-pass membrane protein</topology>
    </subcellularLocation>
</comment>
<feature type="domain" description="EamA" evidence="7">
    <location>
        <begin position="15"/>
        <end position="146"/>
    </location>
</feature>
<gene>
    <name evidence="8" type="ORF">IQ260_23065</name>
</gene>
<evidence type="ECO:0000313" key="9">
    <source>
        <dbReference type="Proteomes" id="UP000615026"/>
    </source>
</evidence>
<sequence>MTSPRASSSQTLLWLSLLTLSLIWGSTYLFVKLSVAQLPPFALTAIRAGVASIALALWFFCTRQSLQPFRHLWKHMVVLGMINGWFPDVLTAIAAQHIDSAQSGILVTTTPLFTVMIAYQALRDEALDWLKLVGVMIGFVGVFFVIGPQYILSASGTLLGSIAMLLTAASYAVGNVYGRWLRSPHAAQLALGQNIFTCLPAALFSAIVDPPWRLDLSVTTIGSVLFLGLITTAAANVLFFGMLRRFPATNISTVSYLKLIWSVFLGWAVLSEQISLTVLLGCGLIVTGVWLINRPAIVRIKG</sequence>
<reference evidence="8" key="1">
    <citation type="submission" date="2020-10" db="EMBL/GenBank/DDBJ databases">
        <authorList>
            <person name="Castelo-Branco R."/>
            <person name="Eusebio N."/>
            <person name="Adriana R."/>
            <person name="Vieira A."/>
            <person name="Brugerolle De Fraissinette N."/>
            <person name="Rezende De Castro R."/>
            <person name="Schneider M.P."/>
            <person name="Vasconcelos V."/>
            <person name="Leao P.N."/>
        </authorList>
    </citation>
    <scope>NUCLEOTIDE SEQUENCE</scope>
    <source>
        <strain evidence="8">LEGE 11479</strain>
    </source>
</reference>
<name>A0A929FBX9_LEPEC</name>
<feature type="transmembrane region" description="Helical" evidence="6">
    <location>
        <begin position="72"/>
        <end position="95"/>
    </location>
</feature>
<protein>
    <submittedName>
        <fullName evidence="8">DMT family transporter</fullName>
    </submittedName>
</protein>
<dbReference type="RefSeq" id="WP_193995430.1">
    <property type="nucleotide sequence ID" value="NZ_JADEXP010000287.1"/>
</dbReference>
<feature type="transmembrane region" description="Helical" evidence="6">
    <location>
        <begin position="37"/>
        <end position="60"/>
    </location>
</feature>
<keyword evidence="9" id="KW-1185">Reference proteome</keyword>
<evidence type="ECO:0000259" key="7">
    <source>
        <dbReference type="Pfam" id="PF00892"/>
    </source>
</evidence>
<dbReference type="Proteomes" id="UP000615026">
    <property type="component" value="Unassembled WGS sequence"/>
</dbReference>
<keyword evidence="3 6" id="KW-0812">Transmembrane</keyword>
<evidence type="ECO:0000256" key="1">
    <source>
        <dbReference type="ARBA" id="ARBA00004141"/>
    </source>
</evidence>
<accession>A0A929FBX9</accession>
<feature type="transmembrane region" description="Helical" evidence="6">
    <location>
        <begin position="12"/>
        <end position="31"/>
    </location>
</feature>
<evidence type="ECO:0000256" key="3">
    <source>
        <dbReference type="ARBA" id="ARBA00022692"/>
    </source>
</evidence>
<dbReference type="PANTHER" id="PTHR32322:SF9">
    <property type="entry name" value="AMINO-ACID METABOLITE EFFLUX PUMP-RELATED"/>
    <property type="match status" value="1"/>
</dbReference>
<feature type="domain" description="EamA" evidence="7">
    <location>
        <begin position="159"/>
        <end position="293"/>
    </location>
</feature>
<comment type="similarity">
    <text evidence="2">Belongs to the EamA transporter family.</text>
</comment>
<dbReference type="AlphaFoldDB" id="A0A929FBX9"/>
<feature type="transmembrane region" description="Helical" evidence="6">
    <location>
        <begin position="158"/>
        <end position="177"/>
    </location>
</feature>
<evidence type="ECO:0000256" key="6">
    <source>
        <dbReference type="SAM" id="Phobius"/>
    </source>
</evidence>
<feature type="transmembrane region" description="Helical" evidence="6">
    <location>
        <begin position="253"/>
        <end position="270"/>
    </location>
</feature>
<feature type="transmembrane region" description="Helical" evidence="6">
    <location>
        <begin position="189"/>
        <end position="208"/>
    </location>
</feature>
<keyword evidence="5 6" id="KW-0472">Membrane</keyword>
<evidence type="ECO:0000256" key="4">
    <source>
        <dbReference type="ARBA" id="ARBA00022989"/>
    </source>
</evidence>
<evidence type="ECO:0000313" key="8">
    <source>
        <dbReference type="EMBL" id="MBE9069532.1"/>
    </source>
</evidence>